<dbReference type="Pfam" id="PF00534">
    <property type="entry name" value="Glycos_transf_1"/>
    <property type="match status" value="1"/>
</dbReference>
<dbReference type="CDD" id="cd03801">
    <property type="entry name" value="GT4_PimA-like"/>
    <property type="match status" value="1"/>
</dbReference>
<name>A0A975T3N8_9NOST</name>
<protein>
    <submittedName>
        <fullName evidence="3">Glycosyl transferase family 2</fullName>
    </submittedName>
</protein>
<gene>
    <name evidence="3" type="ORF">B6N60_00181</name>
</gene>
<evidence type="ECO:0000313" key="3">
    <source>
        <dbReference type="EMBL" id="QXE21505.1"/>
    </source>
</evidence>
<keyword evidence="4" id="KW-1185">Reference proteome</keyword>
<reference evidence="3" key="1">
    <citation type="submission" date="2017-04" db="EMBL/GenBank/DDBJ databases">
        <title>Genome deletions in a multicellular cyanobacterial endosymbiont for morphological adaptation in marine diatoms.</title>
        <authorList>
            <person name="Wang Y."/>
            <person name="Gao H."/>
            <person name="Li R."/>
            <person name="Xu X."/>
        </authorList>
    </citation>
    <scope>NUCLEOTIDE SEQUENCE</scope>
    <source>
        <strain evidence="3">FACHB 800</strain>
    </source>
</reference>
<dbReference type="PANTHER" id="PTHR46401:SF2">
    <property type="entry name" value="GLYCOSYLTRANSFERASE WBBK-RELATED"/>
    <property type="match status" value="1"/>
</dbReference>
<evidence type="ECO:0000313" key="4">
    <source>
        <dbReference type="Proteomes" id="UP000683511"/>
    </source>
</evidence>
<proteinExistence type="predicted"/>
<dbReference type="GO" id="GO:0016757">
    <property type="term" value="F:glycosyltransferase activity"/>
    <property type="evidence" value="ECO:0007669"/>
    <property type="project" value="InterPro"/>
</dbReference>
<dbReference type="InterPro" id="IPR001296">
    <property type="entry name" value="Glyco_trans_1"/>
</dbReference>
<dbReference type="SUPFAM" id="SSF53756">
    <property type="entry name" value="UDP-Glycosyltransferase/glycogen phosphorylase"/>
    <property type="match status" value="1"/>
</dbReference>
<dbReference type="RefSeq" id="WP_199317771.1">
    <property type="nucleotide sequence ID" value="NZ_CP021056.1"/>
</dbReference>
<keyword evidence="1 3" id="KW-0808">Transferase</keyword>
<organism evidence="3 4">
    <name type="scientific">Richelia sinica FACHB-800</name>
    <dbReference type="NCBI Taxonomy" id="1357546"/>
    <lineage>
        <taxon>Bacteria</taxon>
        <taxon>Bacillati</taxon>
        <taxon>Cyanobacteriota</taxon>
        <taxon>Cyanophyceae</taxon>
        <taxon>Nostocales</taxon>
        <taxon>Nostocaceae</taxon>
        <taxon>Richelia</taxon>
    </lineage>
</organism>
<sequence>MRLFVVVSSTILKNQKIVLLIVNTNYFNFLKTMKIVYVLSSNLVCGGHIVVLQHITRLAARGYDVSICLLNDNIPASVDSFAWFPGFSSKVFHLKDFPNSVDICVATFWATAFTVLKLPAKYKLYFVQSDETRFYADERTKTQVLLTYLCKFHHMTEAKWIVQWLQENFGHTAEYIPNGLDEKIVYQVEPIEPKPKDKLRILVEGSISSPFKRIKESLEACQGLNCEVWCVSNDGKPSPDWQIDKFFYKVDFDTMKYIYSSCDILLKLSSVEGVFGPPLEMMACGGVCVVSDVTGYDEYIENEYNALVVPNGDINLARSALQRLISDQSLYLKLQKNGIATAESIRWEKSIDKLELFFQKLINQKDRENYTNGNIAESFYQTLFKIPNNDYLNIDLQQTNDVNALKENVLALASQISAMESSKFWKLRKLWFKIKTKFGLSKE</sequence>
<dbReference type="GO" id="GO:0009103">
    <property type="term" value="P:lipopolysaccharide biosynthetic process"/>
    <property type="evidence" value="ECO:0007669"/>
    <property type="project" value="TreeGrafter"/>
</dbReference>
<evidence type="ECO:0000259" key="2">
    <source>
        <dbReference type="Pfam" id="PF00534"/>
    </source>
</evidence>
<dbReference type="AlphaFoldDB" id="A0A975T3N8"/>
<accession>A0A975T3N8</accession>
<feature type="domain" description="Glycosyl transferase family 1" evidence="2">
    <location>
        <begin position="249"/>
        <end position="339"/>
    </location>
</feature>
<dbReference type="Proteomes" id="UP000683511">
    <property type="component" value="Chromosome"/>
</dbReference>
<dbReference type="EMBL" id="CP021056">
    <property type="protein sequence ID" value="QXE21505.1"/>
    <property type="molecule type" value="Genomic_DNA"/>
</dbReference>
<evidence type="ECO:0000256" key="1">
    <source>
        <dbReference type="ARBA" id="ARBA00022679"/>
    </source>
</evidence>
<dbReference type="Gene3D" id="3.40.50.11090">
    <property type="match status" value="1"/>
</dbReference>
<dbReference type="PANTHER" id="PTHR46401">
    <property type="entry name" value="GLYCOSYLTRANSFERASE WBBK-RELATED"/>
    <property type="match status" value="1"/>
</dbReference>
<dbReference type="KEGG" id="rsin:B6N60_00181"/>
<dbReference type="Gene3D" id="3.40.50.2000">
    <property type="entry name" value="Glycogen Phosphorylase B"/>
    <property type="match status" value="1"/>
</dbReference>